<dbReference type="PANTHER" id="PTHR33236">
    <property type="entry name" value="INTRAFLAGELLAR TRANSPORT PROTEIN 122 FAMILY PROTEIN-RELATED"/>
    <property type="match status" value="1"/>
</dbReference>
<accession>A0A0M4EE00</accession>
<name>A0A0M4EE00_DROBS</name>
<dbReference type="PANTHER" id="PTHR33236:SF12">
    <property type="entry name" value="CUB DOMAIN-CONTAINING PROTEIN-RELATED"/>
    <property type="match status" value="1"/>
</dbReference>
<dbReference type="STRING" id="30019.A0A0M4EE00"/>
<evidence type="ECO:0000256" key="1">
    <source>
        <dbReference type="SAM" id="SignalP"/>
    </source>
</evidence>
<protein>
    <submittedName>
        <fullName evidence="3">CG15153</fullName>
    </submittedName>
</protein>
<dbReference type="SUPFAM" id="SSF49854">
    <property type="entry name" value="Spermadhesin, CUB domain"/>
    <property type="match status" value="1"/>
</dbReference>
<organism evidence="3 4">
    <name type="scientific">Drosophila busckii</name>
    <name type="common">Fruit fly</name>
    <dbReference type="NCBI Taxonomy" id="30019"/>
    <lineage>
        <taxon>Eukaryota</taxon>
        <taxon>Metazoa</taxon>
        <taxon>Ecdysozoa</taxon>
        <taxon>Arthropoda</taxon>
        <taxon>Hexapoda</taxon>
        <taxon>Insecta</taxon>
        <taxon>Pterygota</taxon>
        <taxon>Neoptera</taxon>
        <taxon>Endopterygota</taxon>
        <taxon>Diptera</taxon>
        <taxon>Brachycera</taxon>
        <taxon>Muscomorpha</taxon>
        <taxon>Ephydroidea</taxon>
        <taxon>Drosophilidae</taxon>
        <taxon>Drosophila</taxon>
    </lineage>
</organism>
<dbReference type="EMBL" id="CP012523">
    <property type="protein sequence ID" value="ALC40172.1"/>
    <property type="molecule type" value="Genomic_DNA"/>
</dbReference>
<proteinExistence type="predicted"/>
<feature type="domain" description="CUB" evidence="2">
    <location>
        <begin position="186"/>
        <end position="323"/>
    </location>
</feature>
<dbReference type="Pfam" id="PF26080">
    <property type="entry name" value="CUB_animal"/>
    <property type="match status" value="1"/>
</dbReference>
<sequence>KLLLLLLLLLVVLLPHVRCQLQCNAVSRQKRISIASPAAGQLSSLDSCQYAVAAWSAQVCQVRIDFERLELPAPRLNASSQTLQCVDYLQLQRFQLCGRNNGQHLYVQLQQGEQLKLHFKLASHSAQSAWQLTLTQLECPAAPKQQTRRMLPPLLSSLLPRSIFGSQQLFPALRAPTLADLQLLAPLGCDQYLRSASGGIVSFNFAGGVYMPSMKYSICIAGNSNQEISYNIQHFALSKFDSNATGAGYDADCHSTVQTTGRAMDYLLIANSYLASNPAVQPTYYCGHGLAGQQLIARAPFIIHFSSDAQSSASETGFQLTYALRQAAATQSNLI</sequence>
<dbReference type="OMA" id="TYYCGNG"/>
<feature type="signal peptide" evidence="1">
    <location>
        <begin position="1"/>
        <end position="19"/>
    </location>
</feature>
<keyword evidence="4" id="KW-1185">Reference proteome</keyword>
<dbReference type="OrthoDB" id="6378913at2759"/>
<reference evidence="3 4" key="1">
    <citation type="submission" date="2015-08" db="EMBL/GenBank/DDBJ databases">
        <title>Ancestral chromatin configuration constrains chromatin evolution on differentiating sex chromosomes in Drosophila.</title>
        <authorList>
            <person name="Zhou Q."/>
            <person name="Bachtrog D."/>
        </authorList>
    </citation>
    <scope>NUCLEOTIDE SEQUENCE [LARGE SCALE GENOMIC DNA]</scope>
    <source>
        <tissue evidence="3">Whole larvae</tissue>
    </source>
</reference>
<gene>
    <name evidence="3" type="ORF">Dbus_chr2Lg2257</name>
</gene>
<feature type="non-terminal residue" evidence="3">
    <location>
        <position position="1"/>
    </location>
</feature>
<dbReference type="InterPro" id="IPR035914">
    <property type="entry name" value="Sperma_CUB_dom_sf"/>
</dbReference>
<evidence type="ECO:0000259" key="2">
    <source>
        <dbReference type="Pfam" id="PF26080"/>
    </source>
</evidence>
<dbReference type="InterPro" id="IPR058698">
    <property type="entry name" value="CUB_metazoa"/>
</dbReference>
<evidence type="ECO:0000313" key="3">
    <source>
        <dbReference type="EMBL" id="ALC40172.1"/>
    </source>
</evidence>
<dbReference type="Gene3D" id="2.60.120.290">
    <property type="entry name" value="Spermadhesin, CUB domain"/>
    <property type="match status" value="1"/>
</dbReference>
<evidence type="ECO:0000313" key="4">
    <source>
        <dbReference type="Proteomes" id="UP000494163"/>
    </source>
</evidence>
<dbReference type="AlphaFoldDB" id="A0A0M4EE00"/>
<feature type="chain" id="PRO_5005793257" evidence="1">
    <location>
        <begin position="20"/>
        <end position="335"/>
    </location>
</feature>
<keyword evidence="1" id="KW-0732">Signal</keyword>
<dbReference type="Proteomes" id="UP000494163">
    <property type="component" value="Chromosome 2L"/>
</dbReference>